<keyword evidence="1" id="KW-0001">2Fe-2S</keyword>
<evidence type="ECO:0000313" key="6">
    <source>
        <dbReference type="Proteomes" id="UP000230423"/>
    </source>
</evidence>
<name>A0A2G9UAU6_TELCI</name>
<dbReference type="Gene3D" id="3.10.20.30">
    <property type="match status" value="1"/>
</dbReference>
<dbReference type="GO" id="GO:0005739">
    <property type="term" value="C:mitochondrion"/>
    <property type="evidence" value="ECO:0007669"/>
    <property type="project" value="TreeGrafter"/>
</dbReference>
<keyword evidence="3" id="KW-0408">Iron</keyword>
<dbReference type="PANTHER" id="PTHR23426">
    <property type="entry name" value="FERREDOXIN/ADRENODOXIN"/>
    <property type="match status" value="1"/>
</dbReference>
<dbReference type="InterPro" id="IPR012675">
    <property type="entry name" value="Beta-grasp_dom_sf"/>
</dbReference>
<dbReference type="InterPro" id="IPR001055">
    <property type="entry name" value="Adrenodoxin-like"/>
</dbReference>
<keyword evidence="6" id="KW-1185">Reference proteome</keyword>
<organism evidence="5 6">
    <name type="scientific">Teladorsagia circumcincta</name>
    <name type="common">Brown stomach worm</name>
    <name type="synonym">Ostertagia circumcincta</name>
    <dbReference type="NCBI Taxonomy" id="45464"/>
    <lineage>
        <taxon>Eukaryota</taxon>
        <taxon>Metazoa</taxon>
        <taxon>Ecdysozoa</taxon>
        <taxon>Nematoda</taxon>
        <taxon>Chromadorea</taxon>
        <taxon>Rhabditida</taxon>
        <taxon>Rhabditina</taxon>
        <taxon>Rhabditomorpha</taxon>
        <taxon>Strongyloidea</taxon>
        <taxon>Trichostrongylidae</taxon>
        <taxon>Teladorsagia</taxon>
    </lineage>
</organism>
<evidence type="ECO:0000256" key="3">
    <source>
        <dbReference type="ARBA" id="ARBA00023004"/>
    </source>
</evidence>
<evidence type="ECO:0000256" key="1">
    <source>
        <dbReference type="ARBA" id="ARBA00022714"/>
    </source>
</evidence>
<dbReference type="EMBL" id="KZ347660">
    <property type="protein sequence ID" value="PIO67335.1"/>
    <property type="molecule type" value="Genomic_DNA"/>
</dbReference>
<proteinExistence type="predicted"/>
<evidence type="ECO:0000256" key="2">
    <source>
        <dbReference type="ARBA" id="ARBA00022723"/>
    </source>
</evidence>
<gene>
    <name evidence="5" type="ORF">TELCIR_10921</name>
</gene>
<evidence type="ECO:0000256" key="4">
    <source>
        <dbReference type="ARBA" id="ARBA00023014"/>
    </source>
</evidence>
<reference evidence="5 6" key="1">
    <citation type="submission" date="2015-09" db="EMBL/GenBank/DDBJ databases">
        <title>Draft genome of the parasitic nematode Teladorsagia circumcincta isolate WARC Sus (inbred).</title>
        <authorList>
            <person name="Mitreva M."/>
        </authorList>
    </citation>
    <scope>NUCLEOTIDE SEQUENCE [LARGE SCALE GENOMIC DNA]</scope>
    <source>
        <strain evidence="5 6">S</strain>
    </source>
</reference>
<protein>
    <submittedName>
        <fullName evidence="5">Adrenodoxin family protein</fullName>
    </submittedName>
</protein>
<dbReference type="SUPFAM" id="SSF54292">
    <property type="entry name" value="2Fe-2S ferredoxin-like"/>
    <property type="match status" value="1"/>
</dbReference>
<dbReference type="PANTHER" id="PTHR23426:SF76">
    <property type="entry name" value="ADRENODOXIN-LIKE PROTEIN 2, MITOCHONDRIAL"/>
    <property type="match status" value="1"/>
</dbReference>
<dbReference type="GO" id="GO:0009055">
    <property type="term" value="F:electron transfer activity"/>
    <property type="evidence" value="ECO:0007669"/>
    <property type="project" value="TreeGrafter"/>
</dbReference>
<dbReference type="GO" id="GO:0051537">
    <property type="term" value="F:2 iron, 2 sulfur cluster binding"/>
    <property type="evidence" value="ECO:0007669"/>
    <property type="project" value="UniProtKB-KW"/>
</dbReference>
<sequence>MHNQAGTQREGCPSAMEMWYSKLGDTILDVVVNNDLPLDGFGACEGTLACCTCHVVLSPDHFERVDRINPAGEEELDLLDLAPELSDHSRLGCQVQVEADDPDTIVVKVPTQKRDARLLE</sequence>
<dbReference type="GO" id="GO:0046872">
    <property type="term" value="F:metal ion binding"/>
    <property type="evidence" value="ECO:0007669"/>
    <property type="project" value="UniProtKB-KW"/>
</dbReference>
<keyword evidence="4" id="KW-0411">Iron-sulfur</keyword>
<accession>A0A2G9UAU6</accession>
<dbReference type="Proteomes" id="UP000230423">
    <property type="component" value="Unassembled WGS sequence"/>
</dbReference>
<dbReference type="OrthoDB" id="268593at2759"/>
<keyword evidence="2" id="KW-0479">Metal-binding</keyword>
<dbReference type="AlphaFoldDB" id="A0A2G9UAU6"/>
<evidence type="ECO:0000313" key="5">
    <source>
        <dbReference type="EMBL" id="PIO67335.1"/>
    </source>
</evidence>
<dbReference type="GO" id="GO:0140647">
    <property type="term" value="P:P450-containing electron transport chain"/>
    <property type="evidence" value="ECO:0007669"/>
    <property type="project" value="InterPro"/>
</dbReference>
<dbReference type="InterPro" id="IPR036010">
    <property type="entry name" value="2Fe-2S_ferredoxin-like_sf"/>
</dbReference>